<reference evidence="4" key="1">
    <citation type="submission" date="2021-02" db="EMBL/GenBank/DDBJ databases">
        <authorList>
            <person name="Nowell W R."/>
        </authorList>
    </citation>
    <scope>NUCLEOTIDE SEQUENCE</scope>
</reference>
<dbReference type="InterPro" id="IPR006580">
    <property type="entry name" value="Znf_TTF"/>
</dbReference>
<dbReference type="InterPro" id="IPR025398">
    <property type="entry name" value="DUF4371"/>
</dbReference>
<dbReference type="Proteomes" id="UP000663828">
    <property type="component" value="Unassembled WGS sequence"/>
</dbReference>
<dbReference type="InterPro" id="IPR008906">
    <property type="entry name" value="HATC_C_dom"/>
</dbReference>
<dbReference type="SMART" id="SM00597">
    <property type="entry name" value="ZnF_TTF"/>
    <property type="match status" value="1"/>
</dbReference>
<keyword evidence="5" id="KW-1185">Reference proteome</keyword>
<comment type="caution">
    <text evidence="4">The sequence shown here is derived from an EMBL/GenBank/DDBJ whole genome shotgun (WGS) entry which is preliminary data.</text>
</comment>
<feature type="region of interest" description="Disordered" evidence="1">
    <location>
        <begin position="18"/>
        <end position="78"/>
    </location>
</feature>
<evidence type="ECO:0000313" key="5">
    <source>
        <dbReference type="Proteomes" id="UP000663828"/>
    </source>
</evidence>
<dbReference type="Proteomes" id="UP000663852">
    <property type="component" value="Unassembled WGS sequence"/>
</dbReference>
<dbReference type="EMBL" id="CAJNOR010005868">
    <property type="protein sequence ID" value="CAF1578370.1"/>
    <property type="molecule type" value="Genomic_DNA"/>
</dbReference>
<name>A0A815Z279_ADIRI</name>
<dbReference type="GO" id="GO:0046983">
    <property type="term" value="F:protein dimerization activity"/>
    <property type="evidence" value="ECO:0007669"/>
    <property type="project" value="InterPro"/>
</dbReference>
<sequence length="926" mass="105305">MDQFSKLPKRGTIQSFFNSYSTNNRKSNSSVTDNTSDSHSDERIKTVSRSVDSEQQQDQISLHSPSSSSRILSPLQNCSTSSNKEENVCLFSSESPALLSPSNKRRQDQTSLSSPKSPRLVSPSSRSSQFVSASPSSKQQQLTSSAAGPDVLLISPIQRQQEQTDLSLSKCSSSLLSSSNKSQLYPFDLSNSLNEPPAQPKLATYPFDKDKRCFHSQWFLQFSWLEYSVQTDFAYCYYCRHFNSSARLNTRNQSDAFVNGFHSWKNAFSKKQGFSKHELSQSHKQAVVNFEEYVLRKKSSSNVIQVLDRSRNQVIEQNRTKLKKIISLLHLCARQMIALRGHVEDASSTNRGNFIELLKWSSSTDPVVSSILNDSAKNSTYLSPQIQNEMISLVASNIRQQITTKIKECMFSLMVDESRDISGNEQLSVVVRVIDLEVTANKDNLYRSTLFKEYFLGFIKLVEFDAQSLTDEIVKFLSSINVDLQNCIAMCFDGASVLSGIHSGVQALLRQQFIPRAIYVHCYAHKLNLVICDVTKAIPYLSEFYSIVNKIYTYFHKSSVTNETFKKVQQQLKIDCSILSNSTTIKNWAETRWDSRWTSIQSIIDNYRVLKQSLEELENEGSDRSIDARGLLLGIREPLFIVTLFIIQQLFGKIKILSDQLKCKISHSTTSKSLDFGKAHSLISDIINQINELRSKEEFSRLFEQIAEFCDVNDVDFNVPAKHRRTKTLSTRFKDCVVMSTIGQRENISSVDEFRDRVFYPVIDAILIEMNDRFSNSNLEIIRGISSLSPDSSQFLEIEELTHLCNMLQCDGQLLKNEIQVLKPMLKEPKLKDIVDLYFEVLPYKQAFPTVISLLVGALTIPVSSATTERTFSKMKFIKTAARNSMTDTRLSDLSIIAIERDFDVDYEQIVDTFAIEHKNSRILLK</sequence>
<organism evidence="4 5">
    <name type="scientific">Adineta ricciae</name>
    <name type="common">Rotifer</name>
    <dbReference type="NCBI Taxonomy" id="249248"/>
    <lineage>
        <taxon>Eukaryota</taxon>
        <taxon>Metazoa</taxon>
        <taxon>Spiralia</taxon>
        <taxon>Gnathifera</taxon>
        <taxon>Rotifera</taxon>
        <taxon>Eurotatoria</taxon>
        <taxon>Bdelloidea</taxon>
        <taxon>Adinetida</taxon>
        <taxon>Adinetidae</taxon>
        <taxon>Adineta</taxon>
    </lineage>
</organism>
<dbReference type="EMBL" id="CAJNOJ010000073">
    <property type="protein sequence ID" value="CAF1035837.1"/>
    <property type="molecule type" value="Genomic_DNA"/>
</dbReference>
<feature type="compositionally biased region" description="Basic and acidic residues" evidence="1">
    <location>
        <begin position="36"/>
        <end position="45"/>
    </location>
</feature>
<gene>
    <name evidence="3" type="ORF">EDS130_LOCUS16655</name>
    <name evidence="4" type="ORF">XAT740_LOCUS45223</name>
</gene>
<feature type="domain" description="TTF-type" evidence="2">
    <location>
        <begin position="210"/>
        <end position="306"/>
    </location>
</feature>
<feature type="compositionally biased region" description="Low complexity" evidence="1">
    <location>
        <begin position="60"/>
        <end position="75"/>
    </location>
</feature>
<dbReference type="OrthoDB" id="1739706at2759"/>
<evidence type="ECO:0000259" key="2">
    <source>
        <dbReference type="SMART" id="SM00597"/>
    </source>
</evidence>
<feature type="region of interest" description="Disordered" evidence="1">
    <location>
        <begin position="96"/>
        <end position="142"/>
    </location>
</feature>
<dbReference type="AlphaFoldDB" id="A0A815Z279"/>
<dbReference type="Pfam" id="PF14291">
    <property type="entry name" value="DUF4371"/>
    <property type="match status" value="1"/>
</dbReference>
<protein>
    <recommendedName>
        <fullName evidence="2">TTF-type domain-containing protein</fullName>
    </recommendedName>
</protein>
<feature type="compositionally biased region" description="Polar residues" evidence="1">
    <location>
        <begin position="47"/>
        <end position="59"/>
    </location>
</feature>
<dbReference type="InterPro" id="IPR012337">
    <property type="entry name" value="RNaseH-like_sf"/>
</dbReference>
<evidence type="ECO:0000256" key="1">
    <source>
        <dbReference type="SAM" id="MobiDB-lite"/>
    </source>
</evidence>
<dbReference type="Pfam" id="PF05699">
    <property type="entry name" value="Dimer_Tnp_hAT"/>
    <property type="match status" value="1"/>
</dbReference>
<evidence type="ECO:0000313" key="4">
    <source>
        <dbReference type="EMBL" id="CAF1578370.1"/>
    </source>
</evidence>
<feature type="compositionally biased region" description="Low complexity" evidence="1">
    <location>
        <begin position="111"/>
        <end position="139"/>
    </location>
</feature>
<proteinExistence type="predicted"/>
<dbReference type="SUPFAM" id="SSF53098">
    <property type="entry name" value="Ribonuclease H-like"/>
    <property type="match status" value="1"/>
</dbReference>
<accession>A0A815Z279</accession>
<evidence type="ECO:0000313" key="3">
    <source>
        <dbReference type="EMBL" id="CAF1035837.1"/>
    </source>
</evidence>
<dbReference type="PANTHER" id="PTHR45749">
    <property type="match status" value="1"/>
</dbReference>
<dbReference type="PANTHER" id="PTHR45749:SF37">
    <property type="entry name" value="OS05G0311600 PROTEIN"/>
    <property type="match status" value="1"/>
</dbReference>